<dbReference type="Proteomes" id="UP000029481">
    <property type="component" value="Chromosome"/>
</dbReference>
<gene>
    <name evidence="1" type="ORF">JT31_00440</name>
</gene>
<name>A0A089PY41_9ENTR</name>
<accession>A0A089PY41</accession>
<protein>
    <submittedName>
        <fullName evidence="1">Uncharacterized protein</fullName>
    </submittedName>
</protein>
<sequence>MTQHQLQDTIARYSQQLKKHPCFREAIRHHYDSLLVTYKKQPLFYKTILQSSRFHVVLALLCFHYGDRKAVLADIKEFCVKMELTSLNTVNSLVTLLRITGRMSLEKSEDDRRVLLYNPSVKGLNETRSYMQISIPSLKMLLPENVLSIHALDDNNTFENFFRRSANLLFDEVILSRLVPNSAMFVDKDAGHIIILRIYLMAAQSEDGKWWLRPNYNKTAKDLSVSRMHLRRIVNCGIMAGLFSEDSAGVLEIHNGFMEMAESYFGFYFSFILYGLNIDPTNV</sequence>
<dbReference type="AlphaFoldDB" id="A0A089PY41"/>
<organism evidence="1 2">
    <name type="scientific">Cedecea neteri</name>
    <dbReference type="NCBI Taxonomy" id="158822"/>
    <lineage>
        <taxon>Bacteria</taxon>
        <taxon>Pseudomonadati</taxon>
        <taxon>Pseudomonadota</taxon>
        <taxon>Gammaproteobacteria</taxon>
        <taxon>Enterobacterales</taxon>
        <taxon>Enterobacteriaceae</taxon>
        <taxon>Cedecea</taxon>
    </lineage>
</organism>
<keyword evidence="2" id="KW-1185">Reference proteome</keyword>
<proteinExistence type="predicted"/>
<evidence type="ECO:0000313" key="2">
    <source>
        <dbReference type="Proteomes" id="UP000029481"/>
    </source>
</evidence>
<dbReference type="EMBL" id="CP009451">
    <property type="protein sequence ID" value="AIR03149.1"/>
    <property type="molecule type" value="Genomic_DNA"/>
</dbReference>
<dbReference type="RefSeq" id="WP_038472081.1">
    <property type="nucleotide sequence ID" value="NZ_CP009451.1"/>
</dbReference>
<dbReference type="OrthoDB" id="6516106at2"/>
<dbReference type="KEGG" id="cnt:JT31_00440"/>
<reference evidence="1 2" key="1">
    <citation type="submission" date="2014-09" db="EMBL/GenBank/DDBJ databases">
        <title>Cedecea neteri SSMD04 Genome Sequencing.</title>
        <authorList>
            <person name="Tan J.-Y."/>
        </authorList>
    </citation>
    <scope>NUCLEOTIDE SEQUENCE [LARGE SCALE GENOMIC DNA]</scope>
    <source>
        <strain evidence="1 2">SSMD04</strain>
    </source>
</reference>
<evidence type="ECO:0000313" key="1">
    <source>
        <dbReference type="EMBL" id="AIR03149.1"/>
    </source>
</evidence>